<keyword evidence="3" id="KW-1185">Reference proteome</keyword>
<gene>
    <name evidence="2" type="ORF">JI75_02445</name>
</gene>
<organism evidence="2 3">
    <name type="scientific">Berryella intestinalis</name>
    <dbReference type="NCBI Taxonomy" id="1531429"/>
    <lineage>
        <taxon>Bacteria</taxon>
        <taxon>Bacillati</taxon>
        <taxon>Actinomycetota</taxon>
        <taxon>Coriobacteriia</taxon>
        <taxon>Eggerthellales</taxon>
        <taxon>Eggerthellaceae</taxon>
        <taxon>Berryella</taxon>
    </lineage>
</organism>
<dbReference type="KEGG" id="cbac:JI75_02445"/>
<reference evidence="2 3" key="2">
    <citation type="journal article" date="2015" name="Genome Announc.">
        <title>Complete Genome Sequence of Coriobacteriaceae Strain 68-1-3, a Novel Mucus-Degrading Isolate from the Swine Intestinal Tract.</title>
        <authorList>
            <person name="Looft T."/>
            <person name="Bayles D.O."/>
            <person name="Alt D.P."/>
            <person name="Stanton T.B."/>
        </authorList>
    </citation>
    <scope>NUCLEOTIDE SEQUENCE [LARGE SCALE GENOMIC DNA]</scope>
    <source>
        <strain evidence="2 3">68-1-3</strain>
    </source>
</reference>
<dbReference type="Pfam" id="PF01695">
    <property type="entry name" value="IstB_IS21"/>
    <property type="match status" value="1"/>
</dbReference>
<feature type="domain" description="IstB-like ATP-binding" evidence="1">
    <location>
        <begin position="9"/>
        <end position="134"/>
    </location>
</feature>
<dbReference type="EMBL" id="CP009302">
    <property type="protein sequence ID" value="AJC11701.1"/>
    <property type="molecule type" value="Genomic_DNA"/>
</dbReference>
<evidence type="ECO:0000259" key="1">
    <source>
        <dbReference type="Pfam" id="PF01695"/>
    </source>
</evidence>
<dbReference type="SUPFAM" id="SSF52540">
    <property type="entry name" value="P-loop containing nucleoside triphosphate hydrolases"/>
    <property type="match status" value="1"/>
</dbReference>
<dbReference type="GO" id="GO:0006260">
    <property type="term" value="P:DNA replication"/>
    <property type="evidence" value="ECO:0007669"/>
    <property type="project" value="TreeGrafter"/>
</dbReference>
<proteinExistence type="predicted"/>
<protein>
    <recommendedName>
        <fullName evidence="1">IstB-like ATP-binding domain-containing protein</fullName>
    </recommendedName>
</protein>
<dbReference type="PANTHER" id="PTHR30050:SF4">
    <property type="entry name" value="ATP-BINDING PROTEIN RV3427C IN INSERTION SEQUENCE-RELATED"/>
    <property type="match status" value="1"/>
</dbReference>
<dbReference type="HOGENOM" id="CLU_062999_3_3_11"/>
<dbReference type="GO" id="GO:0005524">
    <property type="term" value="F:ATP binding"/>
    <property type="evidence" value="ECO:0007669"/>
    <property type="project" value="InterPro"/>
</dbReference>
<name>A0A0A8B2I3_9ACTN</name>
<sequence>MCQRGVGAIVHGPRGTGKTYAAAACVNMAVSRGRRAVMGTATEIANAVFSSRDKNAEMGRICGCDLLVLDDYGAQRATDYMREQVFEIVDACYRYRTPMIVTTNLTVRQMAQADPRVFERLFERCERIEASGANRRLS</sequence>
<dbReference type="RefSeq" id="WP_039688453.1">
    <property type="nucleotide sequence ID" value="NZ_CP009302.1"/>
</dbReference>
<dbReference type="PANTHER" id="PTHR30050">
    <property type="entry name" value="CHROMOSOMAL REPLICATION INITIATOR PROTEIN DNAA"/>
    <property type="match status" value="1"/>
</dbReference>
<dbReference type="AlphaFoldDB" id="A0A0A8B2I3"/>
<dbReference type="Gene3D" id="3.40.50.300">
    <property type="entry name" value="P-loop containing nucleotide triphosphate hydrolases"/>
    <property type="match status" value="1"/>
</dbReference>
<evidence type="ECO:0000313" key="2">
    <source>
        <dbReference type="EMBL" id="AJC11701.1"/>
    </source>
</evidence>
<reference evidence="3" key="1">
    <citation type="submission" date="2014-08" db="EMBL/GenBank/DDBJ databases">
        <title>Coriobacteriaceae sp. complete genome.</title>
        <authorList>
            <person name="Looft T."/>
            <person name="Bayles D.O."/>
            <person name="Stanton T.B."/>
        </authorList>
    </citation>
    <scope>NUCLEOTIDE SEQUENCE [LARGE SCALE GENOMIC DNA]</scope>
    <source>
        <strain evidence="3">68-1-3</strain>
    </source>
</reference>
<dbReference type="OrthoDB" id="3192467at2"/>
<dbReference type="InterPro" id="IPR027417">
    <property type="entry name" value="P-loop_NTPase"/>
</dbReference>
<dbReference type="InterPro" id="IPR002611">
    <property type="entry name" value="IstB_ATP-bd"/>
</dbReference>
<dbReference type="Proteomes" id="UP000031121">
    <property type="component" value="Chromosome"/>
</dbReference>
<accession>A0A0A8B2I3</accession>
<dbReference type="STRING" id="1531429.JI75_02445"/>
<evidence type="ECO:0000313" key="3">
    <source>
        <dbReference type="Proteomes" id="UP000031121"/>
    </source>
</evidence>